<feature type="compositionally biased region" description="Basic and acidic residues" evidence="1">
    <location>
        <begin position="581"/>
        <end position="591"/>
    </location>
</feature>
<keyword evidence="2" id="KW-0472">Membrane</keyword>
<feature type="region of interest" description="Disordered" evidence="1">
    <location>
        <begin position="1097"/>
        <end position="1139"/>
    </location>
</feature>
<feature type="region of interest" description="Disordered" evidence="1">
    <location>
        <begin position="1050"/>
        <end position="1080"/>
    </location>
</feature>
<gene>
    <name evidence="3" type="ORF">BJX66DRAFT_332608</name>
</gene>
<dbReference type="PANTHER" id="PTHR24216">
    <property type="entry name" value="PAXILLIN-RELATED"/>
    <property type="match status" value="1"/>
</dbReference>
<feature type="region of interest" description="Disordered" evidence="1">
    <location>
        <begin position="1230"/>
        <end position="1260"/>
    </location>
</feature>
<feature type="compositionally biased region" description="Basic and acidic residues" evidence="1">
    <location>
        <begin position="554"/>
        <end position="565"/>
    </location>
</feature>
<feature type="compositionally biased region" description="Low complexity" evidence="1">
    <location>
        <begin position="1106"/>
        <end position="1119"/>
    </location>
</feature>
<comment type="caution">
    <text evidence="3">The sequence shown here is derived from an EMBL/GenBank/DDBJ whole genome shotgun (WGS) entry which is preliminary data.</text>
</comment>
<feature type="compositionally biased region" description="Low complexity" evidence="1">
    <location>
        <begin position="31"/>
        <end position="40"/>
    </location>
</feature>
<feature type="compositionally biased region" description="Pro residues" evidence="1">
    <location>
        <begin position="770"/>
        <end position="785"/>
    </location>
</feature>
<feature type="compositionally biased region" description="Polar residues" evidence="1">
    <location>
        <begin position="568"/>
        <end position="579"/>
    </location>
</feature>
<dbReference type="EMBL" id="JBFTWV010000005">
    <property type="protein sequence ID" value="KAL2799982.1"/>
    <property type="molecule type" value="Genomic_DNA"/>
</dbReference>
<dbReference type="Proteomes" id="UP001610563">
    <property type="component" value="Unassembled WGS sequence"/>
</dbReference>
<proteinExistence type="predicted"/>
<feature type="compositionally biased region" description="Low complexity" evidence="1">
    <location>
        <begin position="1248"/>
        <end position="1258"/>
    </location>
</feature>
<feature type="region of interest" description="Disordered" evidence="1">
    <location>
        <begin position="387"/>
        <end position="410"/>
    </location>
</feature>
<dbReference type="PANTHER" id="PTHR24216:SF65">
    <property type="entry name" value="PAXILLIN-LIKE PROTEIN 1"/>
    <property type="match status" value="1"/>
</dbReference>
<evidence type="ECO:0000256" key="1">
    <source>
        <dbReference type="SAM" id="MobiDB-lite"/>
    </source>
</evidence>
<evidence type="ECO:0000256" key="2">
    <source>
        <dbReference type="SAM" id="Phobius"/>
    </source>
</evidence>
<sequence length="1363" mass="148336">MPPPGSSSERQRAQLTIPTIPKFPFSSPITEEIASPASSSSEEREMERNRPFEFLVKMSTQNAPVHKAVPSGRSREVEREVSYTAEERGGSSTSSISSSFTARKNLERPIGLNLNIPNSTSQPKNEATGAFVDLNDLKVLSKVREDERTAQKVKGILKKGETRGFQRLPAYASEPISRRKRASLLDPLPNSPKKRSRDDGISPTDRPIVIGYSVPFDSPEFQDEKSKELDSAGTLQTPLTPSIIVTPAKEDSFWLHLSPEHTRPRATSSVYSQPSPYLGYVQSSVPPVPALPALYSTGTEGKISEPHIDSVRKRRSFSTGALNEKDMDQDNALPAGRSRSYSNEKIPTRPSDRLTINTTLNARASTGWWNYILSPLLSRTSTLLSRMTPTTESRPPLPAITTQSTGLSSNDEWWEEKERSYFSPDTPEATEAARRISSWQNANSANPFADFDWSIEEQAAGSGISPKDKDIKDRGVASMMFSEQRIEGAAAEYYQACAHELFSRTPYFECINHVCSITPKDKIPAAAAVATTSPTMQSTHGDSRGLLIDIDVDDMPRSRSGDLDSPKSGITSINSSPSDDASVRMSRELRRSSFKSSRAALNERMSRALTSKIGSPGLVSESRSRAIDSPAPQNESQSTNPFLQESREVPSSAPTPAPADPTPQPQLHAAYPPANIYIESAPAPPPANIHIQAPAAQPAPNIYFQPPAPAAAPAPPAPEYTNPFETPAPVPQPEPAPMPRAAPIMPEAPIPAPATRAAPPPIAMPSVDQIPPPSYGAQPPSPYPRSPESLQESGGIRLTNMPSGPAPAYTPRENVGLPASPRPVRTSQGNRTHSVTDGGRTASRRMGSGALFTNEDTTNLVTERQRMESRQMEYTREETTTTYATKAGGLARVKALLTNKACLGRKKNREGNNKGKDKRKLKKRWWLLICLLFLSIVIGAVLLAIFLTRKGDNTPVESQWLNLTGYPPMPTGISTIAGPEAREQESGCINPSSMWSCALPKEQQAANEPYAANQPNFRVEIRFQNGSYEHSTAIASRSLHSQMLARSANQLFNPSPSPASSADQTFLGRTTDGNSEPYAGEETPFYITLLTTEHLSSQFTKRQRDNSTSSSNNTDTQTDPFPDVGSLIPSPATESEGSAAAAVLYPHPSSQPVRLYNRDKDNEHYGFYTYFDKSIFLASHTPLTGRKDNMANDTDGGSTREDARVRCTWSQTRFLVQIWTKGEKSGKSLFNRAATNSTSESESDPDSTETSTAVSSATDFARPGSFPYPVTITIDRHGGQTTRKMVYCYGMEEDTHVNGTEKKFQIEDRAVNGELINPAPGIFNLTSPDSGNEEGGNEGGNEGGYDGGTGGCGCQWVNWVGSD</sequence>
<feature type="compositionally biased region" description="Polar residues" evidence="1">
    <location>
        <begin position="825"/>
        <end position="835"/>
    </location>
</feature>
<feature type="region of interest" description="Disordered" evidence="1">
    <location>
        <begin position="554"/>
        <end position="669"/>
    </location>
</feature>
<accession>A0ABR4GM24</accession>
<feature type="compositionally biased region" description="Gly residues" evidence="1">
    <location>
        <begin position="1337"/>
        <end position="1348"/>
    </location>
</feature>
<feature type="region of interest" description="Disordered" evidence="1">
    <location>
        <begin position="700"/>
        <end position="846"/>
    </location>
</feature>
<feature type="region of interest" description="Disordered" evidence="1">
    <location>
        <begin position="1326"/>
        <end position="1348"/>
    </location>
</feature>
<feature type="region of interest" description="Disordered" evidence="1">
    <location>
        <begin position="299"/>
        <end position="350"/>
    </location>
</feature>
<feature type="compositionally biased region" description="Polar residues" evidence="1">
    <location>
        <begin position="631"/>
        <end position="643"/>
    </location>
</feature>
<feature type="compositionally biased region" description="Basic and acidic residues" evidence="1">
    <location>
        <begin position="73"/>
        <end position="89"/>
    </location>
</feature>
<feature type="compositionally biased region" description="Polar residues" evidence="1">
    <location>
        <begin position="400"/>
        <end position="410"/>
    </location>
</feature>
<reference evidence="3 4" key="1">
    <citation type="submission" date="2024-07" db="EMBL/GenBank/DDBJ databases">
        <title>Section-level genome sequencing and comparative genomics of Aspergillus sections Usti and Cavernicolus.</title>
        <authorList>
            <consortium name="Lawrence Berkeley National Laboratory"/>
            <person name="Nybo J.L."/>
            <person name="Vesth T.C."/>
            <person name="Theobald S."/>
            <person name="Frisvad J.C."/>
            <person name="Larsen T.O."/>
            <person name="Kjaerboelling I."/>
            <person name="Rothschild-Mancinelli K."/>
            <person name="Lyhne E.K."/>
            <person name="Kogle M.E."/>
            <person name="Barry K."/>
            <person name="Clum A."/>
            <person name="Na H."/>
            <person name="Ledsgaard L."/>
            <person name="Lin J."/>
            <person name="Lipzen A."/>
            <person name="Kuo A."/>
            <person name="Riley R."/>
            <person name="Mondo S."/>
            <person name="Labutti K."/>
            <person name="Haridas S."/>
            <person name="Pangalinan J."/>
            <person name="Salamov A.A."/>
            <person name="Simmons B.A."/>
            <person name="Magnuson J.K."/>
            <person name="Chen J."/>
            <person name="Drula E."/>
            <person name="Henrissat B."/>
            <person name="Wiebenga A."/>
            <person name="Lubbers R.J."/>
            <person name="Gomes A.C."/>
            <person name="Makela M.R."/>
            <person name="Stajich J."/>
            <person name="Grigoriev I.V."/>
            <person name="Mortensen U.H."/>
            <person name="De Vries R.P."/>
            <person name="Baker S.E."/>
            <person name="Andersen M.R."/>
        </authorList>
    </citation>
    <scope>NUCLEOTIDE SEQUENCE [LARGE SCALE GENOMIC DNA]</scope>
    <source>
        <strain evidence="3 4">CBS 209.92</strain>
    </source>
</reference>
<feature type="region of interest" description="Disordered" evidence="1">
    <location>
        <begin position="1"/>
        <end position="49"/>
    </location>
</feature>
<feature type="compositionally biased region" description="Pro residues" evidence="1">
    <location>
        <begin position="726"/>
        <end position="763"/>
    </location>
</feature>
<evidence type="ECO:0000313" key="4">
    <source>
        <dbReference type="Proteomes" id="UP001610563"/>
    </source>
</evidence>
<feature type="region of interest" description="Disordered" evidence="1">
    <location>
        <begin position="168"/>
        <end position="226"/>
    </location>
</feature>
<feature type="compositionally biased region" description="Basic and acidic residues" evidence="1">
    <location>
        <begin position="302"/>
        <end position="311"/>
    </location>
</feature>
<feature type="compositionally biased region" description="Pro residues" evidence="1">
    <location>
        <begin position="706"/>
        <end position="718"/>
    </location>
</feature>
<feature type="region of interest" description="Disordered" evidence="1">
    <location>
        <begin position="63"/>
        <end position="102"/>
    </location>
</feature>
<feature type="compositionally biased region" description="Polar residues" evidence="1">
    <location>
        <begin position="1050"/>
        <end position="1074"/>
    </location>
</feature>
<feature type="transmembrane region" description="Helical" evidence="2">
    <location>
        <begin position="925"/>
        <end position="947"/>
    </location>
</feature>
<name>A0ABR4GM24_9EURO</name>
<organism evidence="3 4">
    <name type="scientific">Aspergillus keveii</name>
    <dbReference type="NCBI Taxonomy" id="714993"/>
    <lineage>
        <taxon>Eukaryota</taxon>
        <taxon>Fungi</taxon>
        <taxon>Dikarya</taxon>
        <taxon>Ascomycota</taxon>
        <taxon>Pezizomycotina</taxon>
        <taxon>Eurotiomycetes</taxon>
        <taxon>Eurotiomycetidae</taxon>
        <taxon>Eurotiales</taxon>
        <taxon>Aspergillaceae</taxon>
        <taxon>Aspergillus</taxon>
        <taxon>Aspergillus subgen. Nidulantes</taxon>
    </lineage>
</organism>
<keyword evidence="2" id="KW-0812">Transmembrane</keyword>
<evidence type="ECO:0000313" key="3">
    <source>
        <dbReference type="EMBL" id="KAL2799982.1"/>
    </source>
</evidence>
<keyword evidence="4" id="KW-1185">Reference proteome</keyword>
<protein>
    <recommendedName>
        <fullName evidence="5">Glycoprotease family protein</fullName>
    </recommendedName>
</protein>
<keyword evidence="2" id="KW-1133">Transmembrane helix</keyword>
<feature type="compositionally biased region" description="Pro residues" evidence="1">
    <location>
        <begin position="653"/>
        <end position="664"/>
    </location>
</feature>
<evidence type="ECO:0008006" key="5">
    <source>
        <dbReference type="Google" id="ProtNLM"/>
    </source>
</evidence>